<reference evidence="16" key="1">
    <citation type="journal article" date="2018" name="Front. Microbiol.">
        <title>Genome-Based Analysis Reveals the Taxonomy and Diversity of the Family Idiomarinaceae.</title>
        <authorList>
            <person name="Liu Y."/>
            <person name="Lai Q."/>
            <person name="Shao Z."/>
        </authorList>
    </citation>
    <scope>NUCLEOTIDE SEQUENCE [LARGE SCALE GENOMIC DNA]</scope>
    <source>
        <strain evidence="16">KYW314</strain>
    </source>
</reference>
<protein>
    <recommendedName>
        <fullName evidence="3">histidine kinase</fullName>
        <ecNumber evidence="3">2.7.13.3</ecNumber>
    </recommendedName>
</protein>
<dbReference type="InterPro" id="IPR050428">
    <property type="entry name" value="TCS_sensor_his_kinase"/>
</dbReference>
<feature type="transmembrane region" description="Helical" evidence="13">
    <location>
        <begin position="173"/>
        <end position="195"/>
    </location>
</feature>
<evidence type="ECO:0000313" key="15">
    <source>
        <dbReference type="EMBL" id="RUO39432.1"/>
    </source>
</evidence>
<dbReference type="EC" id="2.7.13.3" evidence="3"/>
<evidence type="ECO:0000256" key="1">
    <source>
        <dbReference type="ARBA" id="ARBA00000085"/>
    </source>
</evidence>
<dbReference type="FunFam" id="1.10.287.130:FF:000001">
    <property type="entry name" value="Two-component sensor histidine kinase"/>
    <property type="match status" value="1"/>
</dbReference>
<comment type="caution">
    <text evidence="15">The sequence shown here is derived from an EMBL/GenBank/DDBJ whole genome shotgun (WGS) entry which is preliminary data.</text>
</comment>
<sequence length="463" mass="51715">MSKWSLRRTLIIGINLAVIAVLMITTWNIYRDILHEIDEVFDAQMAQTAKSIASLYPVDALAESNPKEIPLSSFYDLGEVDDGSLERGQSGHKYEHKIGFFVTTEQGQPLAYTQQALAFDFTDRRAGYHDAQHSGYTWFVYSYYSAAKSIWVHTFQREDMRSELSGYLARDQLYPLLLMWVPISLIVLFIVYFALKPINRLAQDLRSREVDQLHPITTDLPQELEPIRAAVNVLLARVDLFSKREKRFIADASHELRTPLSAIKVHAENVQHANDPVQAQQSAAAIIESVDRMSNLVNQLLSLNKLDSSAALSNSTPLQVKELVMAAINGLSSNDVERFQWDIDIPEITVLGNELLLTSAISNVLTNAMKFSPLESVIAIHAQTKASQVVLSITDQGSGVPHDVLQHLGDRFYRHQEHSHIEGAGLGLSIVAKVIELHQGTLTFKQAEPSGLVVEIELPKVEG</sequence>
<evidence type="ECO:0000313" key="16">
    <source>
        <dbReference type="Proteomes" id="UP000287766"/>
    </source>
</evidence>
<gene>
    <name evidence="15" type="ORF">CWE22_09015</name>
</gene>
<dbReference type="SMART" id="SM00387">
    <property type="entry name" value="HATPase_c"/>
    <property type="match status" value="1"/>
</dbReference>
<keyword evidence="7" id="KW-0547">Nucleotide-binding</keyword>
<dbReference type="Pfam" id="PF02518">
    <property type="entry name" value="HATPase_c"/>
    <property type="match status" value="1"/>
</dbReference>
<evidence type="ECO:0000256" key="6">
    <source>
        <dbReference type="ARBA" id="ARBA00022692"/>
    </source>
</evidence>
<keyword evidence="6 13" id="KW-0812">Transmembrane</keyword>
<dbReference type="CDD" id="cd00075">
    <property type="entry name" value="HATPase"/>
    <property type="match status" value="1"/>
</dbReference>
<dbReference type="InterPro" id="IPR005467">
    <property type="entry name" value="His_kinase_dom"/>
</dbReference>
<dbReference type="PANTHER" id="PTHR45436">
    <property type="entry name" value="SENSOR HISTIDINE KINASE YKOH"/>
    <property type="match status" value="1"/>
</dbReference>
<comment type="catalytic activity">
    <reaction evidence="1">
        <text>ATP + protein L-histidine = ADP + protein N-phospho-L-histidine.</text>
        <dbReference type="EC" id="2.7.13.3"/>
    </reaction>
</comment>
<evidence type="ECO:0000259" key="14">
    <source>
        <dbReference type="PROSITE" id="PS50109"/>
    </source>
</evidence>
<dbReference type="PRINTS" id="PR00344">
    <property type="entry name" value="BCTRLSENSOR"/>
</dbReference>
<evidence type="ECO:0000256" key="10">
    <source>
        <dbReference type="ARBA" id="ARBA00022989"/>
    </source>
</evidence>
<keyword evidence="16" id="KW-1185">Reference proteome</keyword>
<dbReference type="EMBL" id="PIPR01000002">
    <property type="protein sequence ID" value="RUO39432.1"/>
    <property type="molecule type" value="Genomic_DNA"/>
</dbReference>
<dbReference type="InterPro" id="IPR036097">
    <property type="entry name" value="HisK_dim/P_sf"/>
</dbReference>
<dbReference type="InterPro" id="IPR036890">
    <property type="entry name" value="HATPase_C_sf"/>
</dbReference>
<proteinExistence type="predicted"/>
<keyword evidence="11" id="KW-0902">Two-component regulatory system</keyword>
<dbReference type="AlphaFoldDB" id="A0A7Z7ESW2"/>
<dbReference type="SUPFAM" id="SSF47384">
    <property type="entry name" value="Homodimeric domain of signal transducing histidine kinase"/>
    <property type="match status" value="1"/>
</dbReference>
<dbReference type="Gene3D" id="3.30.565.10">
    <property type="entry name" value="Histidine kinase-like ATPase, C-terminal domain"/>
    <property type="match status" value="1"/>
</dbReference>
<evidence type="ECO:0000256" key="2">
    <source>
        <dbReference type="ARBA" id="ARBA00004141"/>
    </source>
</evidence>
<evidence type="ECO:0000256" key="7">
    <source>
        <dbReference type="ARBA" id="ARBA00022741"/>
    </source>
</evidence>
<dbReference type="InterPro" id="IPR003661">
    <property type="entry name" value="HisK_dim/P_dom"/>
</dbReference>
<dbReference type="GO" id="GO:0005524">
    <property type="term" value="F:ATP binding"/>
    <property type="evidence" value="ECO:0007669"/>
    <property type="project" value="UniProtKB-KW"/>
</dbReference>
<dbReference type="GO" id="GO:0000155">
    <property type="term" value="F:phosphorelay sensor kinase activity"/>
    <property type="evidence" value="ECO:0007669"/>
    <property type="project" value="InterPro"/>
</dbReference>
<dbReference type="PROSITE" id="PS50109">
    <property type="entry name" value="HIS_KIN"/>
    <property type="match status" value="1"/>
</dbReference>
<feature type="domain" description="Histidine kinase" evidence="14">
    <location>
        <begin position="251"/>
        <end position="462"/>
    </location>
</feature>
<dbReference type="InterPro" id="IPR003594">
    <property type="entry name" value="HATPase_dom"/>
</dbReference>
<dbReference type="RefSeq" id="WP_169931108.1">
    <property type="nucleotide sequence ID" value="NZ_PIPR01000002.1"/>
</dbReference>
<feature type="transmembrane region" description="Helical" evidence="13">
    <location>
        <begin position="12"/>
        <end position="30"/>
    </location>
</feature>
<dbReference type="Pfam" id="PF00512">
    <property type="entry name" value="HisKA"/>
    <property type="match status" value="1"/>
</dbReference>
<keyword evidence="8 15" id="KW-0418">Kinase</keyword>
<dbReference type="InterPro" id="IPR004358">
    <property type="entry name" value="Sig_transdc_His_kin-like_C"/>
</dbReference>
<dbReference type="SUPFAM" id="SSF55874">
    <property type="entry name" value="ATPase domain of HSP90 chaperone/DNA topoisomerase II/histidine kinase"/>
    <property type="match status" value="1"/>
</dbReference>
<dbReference type="GO" id="GO:0005886">
    <property type="term" value="C:plasma membrane"/>
    <property type="evidence" value="ECO:0007669"/>
    <property type="project" value="TreeGrafter"/>
</dbReference>
<evidence type="ECO:0000256" key="13">
    <source>
        <dbReference type="SAM" id="Phobius"/>
    </source>
</evidence>
<evidence type="ECO:0000256" key="9">
    <source>
        <dbReference type="ARBA" id="ARBA00022840"/>
    </source>
</evidence>
<accession>A0A7Z7ESW2</accession>
<evidence type="ECO:0000256" key="5">
    <source>
        <dbReference type="ARBA" id="ARBA00022679"/>
    </source>
</evidence>
<evidence type="ECO:0000256" key="12">
    <source>
        <dbReference type="ARBA" id="ARBA00023136"/>
    </source>
</evidence>
<dbReference type="PANTHER" id="PTHR45436:SF14">
    <property type="entry name" value="SENSOR PROTEIN QSEC"/>
    <property type="match status" value="1"/>
</dbReference>
<keyword evidence="9" id="KW-0067">ATP-binding</keyword>
<evidence type="ECO:0000256" key="3">
    <source>
        <dbReference type="ARBA" id="ARBA00012438"/>
    </source>
</evidence>
<dbReference type="CDD" id="cd00082">
    <property type="entry name" value="HisKA"/>
    <property type="match status" value="1"/>
</dbReference>
<name>A0A7Z7ESW2_9GAMM</name>
<dbReference type="Proteomes" id="UP000287766">
    <property type="component" value="Unassembled WGS sequence"/>
</dbReference>
<dbReference type="Gene3D" id="1.10.287.130">
    <property type="match status" value="1"/>
</dbReference>
<evidence type="ECO:0000256" key="8">
    <source>
        <dbReference type="ARBA" id="ARBA00022777"/>
    </source>
</evidence>
<organism evidence="15 16">
    <name type="scientific">Pseudidiomarina aestuarii</name>
    <dbReference type="NCBI Taxonomy" id="624146"/>
    <lineage>
        <taxon>Bacteria</taxon>
        <taxon>Pseudomonadati</taxon>
        <taxon>Pseudomonadota</taxon>
        <taxon>Gammaproteobacteria</taxon>
        <taxon>Alteromonadales</taxon>
        <taxon>Idiomarinaceae</taxon>
        <taxon>Pseudidiomarina</taxon>
    </lineage>
</organism>
<evidence type="ECO:0000256" key="11">
    <source>
        <dbReference type="ARBA" id="ARBA00023012"/>
    </source>
</evidence>
<comment type="subcellular location">
    <subcellularLocation>
        <location evidence="2">Membrane</location>
        <topology evidence="2">Multi-pass membrane protein</topology>
    </subcellularLocation>
</comment>
<keyword evidence="4" id="KW-0597">Phosphoprotein</keyword>
<keyword evidence="12 13" id="KW-0472">Membrane</keyword>
<dbReference type="SMART" id="SM00388">
    <property type="entry name" value="HisKA"/>
    <property type="match status" value="1"/>
</dbReference>
<keyword evidence="10 13" id="KW-1133">Transmembrane helix</keyword>
<keyword evidence="5" id="KW-0808">Transferase</keyword>
<evidence type="ECO:0000256" key="4">
    <source>
        <dbReference type="ARBA" id="ARBA00022553"/>
    </source>
</evidence>